<dbReference type="GO" id="GO:0005975">
    <property type="term" value="P:carbohydrate metabolic process"/>
    <property type="evidence" value="ECO:0007669"/>
    <property type="project" value="InterPro"/>
</dbReference>
<dbReference type="InterPro" id="IPR007280">
    <property type="entry name" value="Peptidase_C_arc/bac"/>
</dbReference>
<evidence type="ECO:0000256" key="1">
    <source>
        <dbReference type="SAM" id="SignalP"/>
    </source>
</evidence>
<dbReference type="InterPro" id="IPR058589">
    <property type="entry name" value="Mef1"/>
</dbReference>
<accession>D4ZEX0</accession>
<feature type="signal peptide" evidence="1">
    <location>
        <begin position="1"/>
        <end position="25"/>
    </location>
</feature>
<dbReference type="GO" id="GO:0004560">
    <property type="term" value="F:alpha-L-fucosidase activity"/>
    <property type="evidence" value="ECO:0007669"/>
    <property type="project" value="InterPro"/>
</dbReference>
<dbReference type="eggNOG" id="COG5640">
    <property type="taxonomic scope" value="Bacteria"/>
</dbReference>
<evidence type="ECO:0000259" key="3">
    <source>
        <dbReference type="Pfam" id="PF26376"/>
    </source>
</evidence>
<dbReference type="EMBL" id="AP011177">
    <property type="protein sequence ID" value="BAJ00350.1"/>
    <property type="molecule type" value="Genomic_DNA"/>
</dbReference>
<feature type="domain" description="Peptidase C-terminal archaeal/bacterial" evidence="2">
    <location>
        <begin position="392"/>
        <end position="455"/>
    </location>
</feature>
<keyword evidence="1" id="KW-0732">Signal</keyword>
<feature type="domain" description="Endo-alpha(1,4)-fucoidanase Mef1" evidence="3">
    <location>
        <begin position="28"/>
        <end position="232"/>
    </location>
</feature>
<dbReference type="KEGG" id="svo:SVI_0379"/>
<dbReference type="Proteomes" id="UP000002350">
    <property type="component" value="Chromosome"/>
</dbReference>
<dbReference type="AlphaFoldDB" id="D4ZEX0"/>
<dbReference type="CAZy" id="GH107">
    <property type="family name" value="Glycoside Hydrolase Family 107"/>
</dbReference>
<gene>
    <name evidence="4" type="ordered locus">SVI_0379</name>
</gene>
<dbReference type="Pfam" id="PF26376">
    <property type="entry name" value="Mef1"/>
    <property type="match status" value="2"/>
</dbReference>
<dbReference type="OrthoDB" id="9800417at2"/>
<dbReference type="Pfam" id="PF04151">
    <property type="entry name" value="PPC"/>
    <property type="match status" value="2"/>
</dbReference>
<name>D4ZEX0_SHEVD</name>
<dbReference type="eggNOG" id="COG3669">
    <property type="taxonomic scope" value="Bacteria"/>
</dbReference>
<dbReference type="SUPFAM" id="SSF51445">
    <property type="entry name" value="(Trans)glycosidases"/>
    <property type="match status" value="1"/>
</dbReference>
<organism evidence="4 5">
    <name type="scientific">Shewanella violacea (strain JCM 10179 / CIP 106290 / LMG 19151 / DSS12)</name>
    <dbReference type="NCBI Taxonomy" id="637905"/>
    <lineage>
        <taxon>Bacteria</taxon>
        <taxon>Pseudomonadati</taxon>
        <taxon>Pseudomonadota</taxon>
        <taxon>Gammaproteobacteria</taxon>
        <taxon>Alteromonadales</taxon>
        <taxon>Shewanellaceae</taxon>
        <taxon>Shewanella</taxon>
    </lineage>
</organism>
<keyword evidence="5" id="KW-1185">Reference proteome</keyword>
<dbReference type="HOGENOM" id="CLU_474776_0_0_6"/>
<dbReference type="InterPro" id="IPR017853">
    <property type="entry name" value="GH"/>
</dbReference>
<feature type="chain" id="PRO_5003068157" evidence="1">
    <location>
        <begin position="26"/>
        <end position="574"/>
    </location>
</feature>
<dbReference type="STRING" id="637905.SVI_0379"/>
<dbReference type="SMR" id="D4ZEX0"/>
<feature type="domain" description="Endo-alpha(1,4)-fucoidanase Mef1" evidence="3">
    <location>
        <begin position="236"/>
        <end position="371"/>
    </location>
</feature>
<sequence>MNNNKILCILCTLILGLISAPKVHATESKAVWMEGKVGVGFRINADRKDNIENYDVDTLVNQIKTIDGISYVIFNLSDAAHGDAYLAPHSILTTLNPDSTPNADRDLFGELAKAFHAAGIKVIAYAATQGPAMLKHGAAYAFDGVQDANGHWSSKSMTNWAKWVTNKYGSASDDNYKKAYAEVIIAEYAQRYGSLIDGWWFDHSSCANIPLLHKITKAANPAVILAFNKGQKVPLINNNPGYEDYTSGHPTPLRRSTVSNDINLPMVESIEASSNGYVDDGAGHKSLGHMFMPLGNTWNSGLSVWPLSKAVDWITRVNNACGAWTWNVATQDTNSKLADHAITFMNDVTAKIISNGGTRCTVTIDPSGQALSDGTAITITNKLAEKLTFYYDLDVEASELTIATSGGSGDGDLYVKLGTAPTTADYDCRPFKNNNQETCLYSSPQAGRYHVMVDGSTVTSGVSLIAKVTIAPKELVKGAAITIAGKLGSEQYYYYDLTTSPAKLIFQLSGGSGDADLYVKYQAVPTSTIHDCGSSSKNNDEVCTFNAPEKGIYEVMVKASSAYSDMSLRFIKKK</sequence>
<reference evidence="5" key="1">
    <citation type="journal article" date="2010" name="Mol. Biosyst.">
        <title>Complete genome sequence and comparative analysis of Shewanella violacea, a psychrophilic and piezophilic bacterium from deep sea floor sediments.</title>
        <authorList>
            <person name="Aono E."/>
            <person name="Baba T."/>
            <person name="Ara T."/>
            <person name="Nishi T."/>
            <person name="Nakamichi T."/>
            <person name="Inamoto E."/>
            <person name="Toyonaga H."/>
            <person name="Hasegawa M."/>
            <person name="Takai Y."/>
            <person name="Okumura Y."/>
            <person name="Baba M."/>
            <person name="Tomita M."/>
            <person name="Kato C."/>
            <person name="Oshima T."/>
            <person name="Nakasone K."/>
            <person name="Mori H."/>
        </authorList>
    </citation>
    <scope>NUCLEOTIDE SEQUENCE [LARGE SCALE GENOMIC DNA]</scope>
    <source>
        <strain evidence="5">JCM 10179 / CIP 106290 / LMG 19151 / DSS12</strain>
    </source>
</reference>
<protein>
    <submittedName>
        <fullName evidence="4">Uncharacterized protein</fullName>
    </submittedName>
</protein>
<dbReference type="Gene3D" id="3.20.20.80">
    <property type="entry name" value="Glycosidases"/>
    <property type="match status" value="1"/>
</dbReference>
<evidence type="ECO:0000259" key="2">
    <source>
        <dbReference type="Pfam" id="PF04151"/>
    </source>
</evidence>
<evidence type="ECO:0000313" key="4">
    <source>
        <dbReference type="EMBL" id="BAJ00350.1"/>
    </source>
</evidence>
<dbReference type="Gene3D" id="2.60.120.380">
    <property type="match status" value="2"/>
</dbReference>
<proteinExistence type="predicted"/>
<feature type="domain" description="Peptidase C-terminal archaeal/bacterial" evidence="2">
    <location>
        <begin position="491"/>
        <end position="558"/>
    </location>
</feature>
<dbReference type="RefSeq" id="WP_013049664.1">
    <property type="nucleotide sequence ID" value="NC_014012.1"/>
</dbReference>
<evidence type="ECO:0000313" key="5">
    <source>
        <dbReference type="Proteomes" id="UP000002350"/>
    </source>
</evidence>